<proteinExistence type="predicted"/>
<dbReference type="AlphaFoldDB" id="A0A0C1HF51"/>
<dbReference type="Proteomes" id="UP000829504">
    <property type="component" value="Chromosome"/>
</dbReference>
<reference evidence="1 3" key="1">
    <citation type="submission" date="2014-12" db="EMBL/GenBank/DDBJ databases">
        <title>Genome sequence of Morococcus cerebrosus.</title>
        <authorList>
            <person name="Shin S.-K."/>
            <person name="Yi H."/>
        </authorList>
    </citation>
    <scope>NUCLEOTIDE SEQUENCE [LARGE SCALE GENOMIC DNA]</scope>
    <source>
        <strain evidence="1 3">CIP 81.93</strain>
    </source>
</reference>
<dbReference type="EMBL" id="CP094242">
    <property type="protein sequence ID" value="UNV87327.1"/>
    <property type="molecule type" value="Genomic_DNA"/>
</dbReference>
<accession>A0A0C1HF51</accession>
<evidence type="ECO:0008006" key="5">
    <source>
        <dbReference type="Google" id="ProtNLM"/>
    </source>
</evidence>
<dbReference type="Proteomes" id="UP000031390">
    <property type="component" value="Unassembled WGS sequence"/>
</dbReference>
<evidence type="ECO:0000313" key="2">
    <source>
        <dbReference type="EMBL" id="UNV87327.1"/>
    </source>
</evidence>
<gene>
    <name evidence="1" type="ORF">MCC93_03120</name>
    <name evidence="2" type="ORF">MON37_11950</name>
</gene>
<evidence type="ECO:0000313" key="3">
    <source>
        <dbReference type="Proteomes" id="UP000031390"/>
    </source>
</evidence>
<evidence type="ECO:0000313" key="1">
    <source>
        <dbReference type="EMBL" id="KIC12772.1"/>
    </source>
</evidence>
<protein>
    <recommendedName>
        <fullName evidence="5">DNA helicase UvrD</fullName>
    </recommendedName>
</protein>
<name>A0A0C1HF51_9NEIS</name>
<reference evidence="2 4" key="2">
    <citation type="submission" date="2022-03" db="EMBL/GenBank/DDBJ databases">
        <title>Genome sequencing of Morococcus cerebrosus.</title>
        <authorList>
            <person name="Baek M.-G."/>
            <person name="Yi H."/>
        </authorList>
    </citation>
    <scope>NUCLEOTIDE SEQUENCE [LARGE SCALE GENOMIC DNA]</scope>
    <source>
        <strain evidence="2 4">CIP 81.93</strain>
    </source>
</reference>
<evidence type="ECO:0000313" key="4">
    <source>
        <dbReference type="Proteomes" id="UP000829504"/>
    </source>
</evidence>
<sequence>MKAYFKNIAIAADQLVNAMIAGSPDETVSSRVYRGAVLAAQPTRVARMAYRAINALFFWQDDHCRAAYLREKQRAHLPDELQ</sequence>
<dbReference type="RefSeq" id="WP_039405067.1">
    <property type="nucleotide sequence ID" value="NZ_CP094242.1"/>
</dbReference>
<dbReference type="EMBL" id="JUFZ01000013">
    <property type="protein sequence ID" value="KIC12772.1"/>
    <property type="molecule type" value="Genomic_DNA"/>
</dbReference>
<keyword evidence="4" id="KW-1185">Reference proteome</keyword>
<organism evidence="1 3">
    <name type="scientific">Morococcus cerebrosus</name>
    <dbReference type="NCBI Taxonomy" id="1056807"/>
    <lineage>
        <taxon>Bacteria</taxon>
        <taxon>Pseudomonadati</taxon>
        <taxon>Pseudomonadota</taxon>
        <taxon>Betaproteobacteria</taxon>
        <taxon>Neisseriales</taxon>
        <taxon>Neisseriaceae</taxon>
        <taxon>Morococcus</taxon>
    </lineage>
</organism>